<comment type="caution">
    <text evidence="1">The sequence shown here is derived from an EMBL/GenBank/DDBJ whole genome shotgun (WGS) entry which is preliminary data.</text>
</comment>
<keyword evidence="2" id="KW-1185">Reference proteome</keyword>
<dbReference type="EMBL" id="RQTK01001566">
    <property type="protein sequence ID" value="RUS69819.1"/>
    <property type="molecule type" value="Genomic_DNA"/>
</dbReference>
<protein>
    <submittedName>
        <fullName evidence="1">Uncharacterized protein</fullName>
    </submittedName>
</protein>
<dbReference type="OrthoDB" id="70874at2759"/>
<accession>A0A433SL14</accession>
<proteinExistence type="predicted"/>
<dbReference type="AlphaFoldDB" id="A0A433SL14"/>
<reference evidence="1 2" key="1">
    <citation type="submission" date="2019-01" db="EMBL/GenBank/DDBJ databases">
        <title>A draft genome assembly of the solar-powered sea slug Elysia chlorotica.</title>
        <authorList>
            <person name="Cai H."/>
            <person name="Li Q."/>
            <person name="Fang X."/>
            <person name="Li J."/>
            <person name="Curtis N.E."/>
            <person name="Altenburger A."/>
            <person name="Shibata T."/>
            <person name="Feng M."/>
            <person name="Maeda T."/>
            <person name="Schwartz J.A."/>
            <person name="Shigenobu S."/>
            <person name="Lundholm N."/>
            <person name="Nishiyama T."/>
            <person name="Yang H."/>
            <person name="Hasebe M."/>
            <person name="Li S."/>
            <person name="Pierce S.K."/>
            <person name="Wang J."/>
        </authorList>
    </citation>
    <scope>NUCLEOTIDE SEQUENCE [LARGE SCALE GENOMIC DNA]</scope>
    <source>
        <strain evidence="1">EC2010</strain>
        <tissue evidence="1">Whole organism of an adult</tissue>
    </source>
</reference>
<evidence type="ECO:0000313" key="2">
    <source>
        <dbReference type="Proteomes" id="UP000271974"/>
    </source>
</evidence>
<name>A0A433SL14_ELYCH</name>
<sequence>MRTVLSQPGNLKAGQATILISQPNLPQVAVSSTQGLTAAQVLQTGSKTSGRGSPKGKGQPVYARIITPPPGMKLSNVAQVPISGGGAAVAANSAAGAGVTNSNINVIQTIGGKLTLVTSGMATHALSSLPMVSHNPLHHLLS</sequence>
<gene>
    <name evidence="1" type="ORF">EGW08_022415</name>
</gene>
<dbReference type="STRING" id="188477.A0A433SL14"/>
<dbReference type="Proteomes" id="UP000271974">
    <property type="component" value="Unassembled WGS sequence"/>
</dbReference>
<evidence type="ECO:0000313" key="1">
    <source>
        <dbReference type="EMBL" id="RUS69819.1"/>
    </source>
</evidence>
<organism evidence="1 2">
    <name type="scientific">Elysia chlorotica</name>
    <name type="common">Eastern emerald elysia</name>
    <name type="synonym">Sea slug</name>
    <dbReference type="NCBI Taxonomy" id="188477"/>
    <lineage>
        <taxon>Eukaryota</taxon>
        <taxon>Metazoa</taxon>
        <taxon>Spiralia</taxon>
        <taxon>Lophotrochozoa</taxon>
        <taxon>Mollusca</taxon>
        <taxon>Gastropoda</taxon>
        <taxon>Heterobranchia</taxon>
        <taxon>Euthyneura</taxon>
        <taxon>Panpulmonata</taxon>
        <taxon>Sacoglossa</taxon>
        <taxon>Placobranchoidea</taxon>
        <taxon>Plakobranchidae</taxon>
        <taxon>Elysia</taxon>
    </lineage>
</organism>